<dbReference type="Gene3D" id="3.30.420.40">
    <property type="match status" value="2"/>
</dbReference>
<comment type="similarity">
    <text evidence="1">Belongs to the ROK (NagC/XylR) family.</text>
</comment>
<keyword evidence="3" id="KW-1185">Reference proteome</keyword>
<evidence type="ECO:0000313" key="3">
    <source>
        <dbReference type="Proteomes" id="UP001500200"/>
    </source>
</evidence>
<dbReference type="PANTHER" id="PTHR18964">
    <property type="entry name" value="ROK (REPRESSOR, ORF, KINASE) FAMILY"/>
    <property type="match status" value="1"/>
</dbReference>
<dbReference type="PANTHER" id="PTHR18964:SF149">
    <property type="entry name" value="BIFUNCTIONAL UDP-N-ACETYLGLUCOSAMINE 2-EPIMERASE_N-ACETYLMANNOSAMINE KINASE"/>
    <property type="match status" value="1"/>
</dbReference>
<dbReference type="Pfam" id="PF00480">
    <property type="entry name" value="ROK"/>
    <property type="match status" value="1"/>
</dbReference>
<dbReference type="RefSeq" id="WP_345447288.1">
    <property type="nucleotide sequence ID" value="NZ_BAABKK010000002.1"/>
</dbReference>
<evidence type="ECO:0000256" key="1">
    <source>
        <dbReference type="ARBA" id="ARBA00006479"/>
    </source>
</evidence>
<dbReference type="EMBL" id="BAABKK010000002">
    <property type="protein sequence ID" value="GAA5189127.1"/>
    <property type="molecule type" value="Genomic_DNA"/>
</dbReference>
<reference evidence="3" key="1">
    <citation type="journal article" date="2019" name="Int. J. Syst. Evol. Microbiol.">
        <title>The Global Catalogue of Microorganisms (GCM) 10K type strain sequencing project: providing services to taxonomists for standard genome sequencing and annotation.</title>
        <authorList>
            <consortium name="The Broad Institute Genomics Platform"/>
            <consortium name="The Broad Institute Genome Sequencing Center for Infectious Disease"/>
            <person name="Wu L."/>
            <person name="Ma J."/>
        </authorList>
    </citation>
    <scope>NUCLEOTIDE SEQUENCE [LARGE SCALE GENOMIC DNA]</scope>
    <source>
        <strain evidence="3">JCM 18514</strain>
    </source>
</reference>
<accession>A0ABP9RZW1</accession>
<gene>
    <name evidence="2" type="ORF">GCM10023346_02850</name>
</gene>
<dbReference type="InterPro" id="IPR000600">
    <property type="entry name" value="ROK"/>
</dbReference>
<dbReference type="InterPro" id="IPR043129">
    <property type="entry name" value="ATPase_NBD"/>
</dbReference>
<dbReference type="SUPFAM" id="SSF53067">
    <property type="entry name" value="Actin-like ATPase domain"/>
    <property type="match status" value="1"/>
</dbReference>
<comment type="caution">
    <text evidence="2">The sequence shown here is derived from an EMBL/GenBank/DDBJ whole genome shotgun (WGS) entry which is preliminary data.</text>
</comment>
<proteinExistence type="inferred from homology"/>
<name>A0ABP9RZW1_9MICC</name>
<dbReference type="Proteomes" id="UP001500200">
    <property type="component" value="Unassembled WGS sequence"/>
</dbReference>
<evidence type="ECO:0000313" key="2">
    <source>
        <dbReference type="EMBL" id="GAA5189127.1"/>
    </source>
</evidence>
<sequence>MQLSVQTAGSPPTSLILGPGAPVMVFDVGGTDLKYGVVDSTGRFAHQGTTPTARASQGEFLDQLSRLVAIYRAEPPERRPQAIAVNAPGIVDASTGVVVSAVNLGWTDFALSSALEARVGLPVVLGNDVQVAGLAEHRLGAAKGLRNALVLVIGTGIASAVILDGEVYDGDGYAGEIGHARMEPLTSTTAIPCTCGASGCLQTVSSASAIARNYSAVSGIAVVGAKEVMEAAAAGDAAAVGVLDQAYDGLALAIAQSVALLAPQAVIFGGGLSNAGDALLVPVADRLDSILSFHRRPLLLPARFGSSAGLLGGAVQARQLLCKERPAGGRQTPSPWRD</sequence>
<organism evidence="2 3">
    <name type="scientific">Arthrobacter gyeryongensis</name>
    <dbReference type="NCBI Taxonomy" id="1650592"/>
    <lineage>
        <taxon>Bacteria</taxon>
        <taxon>Bacillati</taxon>
        <taxon>Actinomycetota</taxon>
        <taxon>Actinomycetes</taxon>
        <taxon>Micrococcales</taxon>
        <taxon>Micrococcaceae</taxon>
        <taxon>Arthrobacter</taxon>
    </lineage>
</organism>
<protein>
    <submittedName>
        <fullName evidence="2">ROK family protein</fullName>
    </submittedName>
</protein>